<gene>
    <name evidence="2" type="ORF">SS7213T_01793</name>
</gene>
<dbReference type="Proteomes" id="UP000005413">
    <property type="component" value="Unassembled WGS sequence"/>
</dbReference>
<dbReference type="NCBIfam" id="NF047366">
    <property type="entry name" value="TscT"/>
    <property type="match status" value="1"/>
</dbReference>
<dbReference type="AlphaFoldDB" id="G5JFZ4"/>
<dbReference type="InterPro" id="IPR009942">
    <property type="entry name" value="DUF1474"/>
</dbReference>
<keyword evidence="3" id="KW-1185">Reference proteome</keyword>
<dbReference type="EMBL" id="AEUN01000034">
    <property type="protein sequence ID" value="EHJ08884.1"/>
    <property type="molecule type" value="Genomic_DNA"/>
</dbReference>
<comment type="caution">
    <text evidence="2">The sequence shown here is derived from an EMBL/GenBank/DDBJ whole genome shotgun (WGS) entry which is preliminary data.</text>
</comment>
<reference evidence="2 3" key="1">
    <citation type="journal article" date="2012" name="BMC Genomics">
        <title>Comparative genomic analysis of the genus Staphylococcus including Staphylococcus aureus and its newly described sister species Staphylococcus simiae.</title>
        <authorList>
            <person name="Suzuki H."/>
            <person name="Lefebure T."/>
            <person name="Pavinski Bitar P."/>
            <person name="Stanhope M.J."/>
        </authorList>
    </citation>
    <scope>NUCLEOTIDE SEQUENCE [LARGE SCALE GENOMIC DNA]</scope>
    <source>
        <strain evidence="2 3">CCM 7213</strain>
    </source>
</reference>
<proteinExistence type="predicted"/>
<dbReference type="RefSeq" id="WP_002461993.1">
    <property type="nucleotide sequence ID" value="NZ_AEUN01000034.1"/>
</dbReference>
<name>G5JFZ4_9STAP</name>
<evidence type="ECO:0000313" key="2">
    <source>
        <dbReference type="EMBL" id="EHJ08884.1"/>
    </source>
</evidence>
<dbReference type="PATRIC" id="fig|911238.3.peg.331"/>
<protein>
    <submittedName>
        <fullName evidence="2">Mobile element-associated protein</fullName>
    </submittedName>
</protein>
<dbReference type="OrthoDB" id="2409032at2"/>
<organism evidence="2 3">
    <name type="scientific">Staphylococcus simiae CCM 7213 = CCUG 51256</name>
    <dbReference type="NCBI Taxonomy" id="911238"/>
    <lineage>
        <taxon>Bacteria</taxon>
        <taxon>Bacillati</taxon>
        <taxon>Bacillota</taxon>
        <taxon>Bacilli</taxon>
        <taxon>Bacillales</taxon>
        <taxon>Staphylococcaceae</taxon>
        <taxon>Staphylococcus</taxon>
    </lineage>
</organism>
<evidence type="ECO:0000259" key="1">
    <source>
        <dbReference type="Pfam" id="PF07342"/>
    </source>
</evidence>
<accession>G5JFZ4</accession>
<sequence>MNFEMKNLISEFEVLKSKLDDVITTHVWHGDDMYTKDELKTKDEMMLYAIGYTQNRIQHQQTADLLQMYINKFNELIEEFKSIEKASSENFGEESLNA</sequence>
<evidence type="ECO:0000313" key="3">
    <source>
        <dbReference type="Proteomes" id="UP000005413"/>
    </source>
</evidence>
<dbReference type="Pfam" id="PF07342">
    <property type="entry name" value="TscT"/>
    <property type="match status" value="1"/>
</dbReference>
<feature type="domain" description="TscT toxin" evidence="1">
    <location>
        <begin position="1"/>
        <end position="97"/>
    </location>
</feature>